<proteinExistence type="predicted"/>
<dbReference type="EMBL" id="CP136892">
    <property type="protein sequence ID" value="WOL00746.1"/>
    <property type="molecule type" value="Genomic_DNA"/>
</dbReference>
<reference evidence="1 2" key="1">
    <citation type="submission" date="2023-10" db="EMBL/GenBank/DDBJ databases">
        <title>Chromosome-scale genome assembly provides insights into flower coloration mechanisms of Canna indica.</title>
        <authorList>
            <person name="Li C."/>
        </authorList>
    </citation>
    <scope>NUCLEOTIDE SEQUENCE [LARGE SCALE GENOMIC DNA]</scope>
    <source>
        <tissue evidence="1">Flower</tissue>
    </source>
</reference>
<gene>
    <name evidence="1" type="ORF">Cni_G09459</name>
</gene>
<dbReference type="Proteomes" id="UP001327560">
    <property type="component" value="Chromosome 3"/>
</dbReference>
<evidence type="ECO:0000313" key="2">
    <source>
        <dbReference type="Proteomes" id="UP001327560"/>
    </source>
</evidence>
<name>A0AAQ3K836_9LILI</name>
<keyword evidence="2" id="KW-1185">Reference proteome</keyword>
<organism evidence="1 2">
    <name type="scientific">Canna indica</name>
    <name type="common">Indian-shot</name>
    <dbReference type="NCBI Taxonomy" id="4628"/>
    <lineage>
        <taxon>Eukaryota</taxon>
        <taxon>Viridiplantae</taxon>
        <taxon>Streptophyta</taxon>
        <taxon>Embryophyta</taxon>
        <taxon>Tracheophyta</taxon>
        <taxon>Spermatophyta</taxon>
        <taxon>Magnoliopsida</taxon>
        <taxon>Liliopsida</taxon>
        <taxon>Zingiberales</taxon>
        <taxon>Cannaceae</taxon>
        <taxon>Canna</taxon>
    </lineage>
</organism>
<protein>
    <submittedName>
        <fullName evidence="1">Uncharacterized protein</fullName>
    </submittedName>
</protein>
<dbReference type="AlphaFoldDB" id="A0AAQ3K836"/>
<evidence type="ECO:0000313" key="1">
    <source>
        <dbReference type="EMBL" id="WOL00746.1"/>
    </source>
</evidence>
<accession>A0AAQ3K836</accession>
<sequence>MASSTGCDPIEAPLMNPRDPCLKDAQVNAQIWKYEAGQIHPPCLVTERKVEQGRINVVWAITDPSTLSHDGVQGGAGKDQFGVGRRQILNYPSHFALLSFL</sequence>